<dbReference type="Pfam" id="PF18915">
    <property type="entry name" value="DUF5667"/>
    <property type="match status" value="1"/>
</dbReference>
<dbReference type="Proteomes" id="UP001422759">
    <property type="component" value="Unassembled WGS sequence"/>
</dbReference>
<dbReference type="InterPro" id="IPR043725">
    <property type="entry name" value="DUF5667"/>
</dbReference>
<evidence type="ECO:0000259" key="3">
    <source>
        <dbReference type="Pfam" id="PF18915"/>
    </source>
</evidence>
<dbReference type="EMBL" id="BAAANT010000001">
    <property type="protein sequence ID" value="GAA2129512.1"/>
    <property type="molecule type" value="Genomic_DNA"/>
</dbReference>
<evidence type="ECO:0000313" key="5">
    <source>
        <dbReference type="Proteomes" id="UP001422759"/>
    </source>
</evidence>
<feature type="compositionally biased region" description="Low complexity" evidence="1">
    <location>
        <begin position="345"/>
        <end position="405"/>
    </location>
</feature>
<name>A0ABN2YPQ6_9ACTN</name>
<evidence type="ECO:0000256" key="2">
    <source>
        <dbReference type="SAM" id="Phobius"/>
    </source>
</evidence>
<evidence type="ECO:0000256" key="1">
    <source>
        <dbReference type="SAM" id="MobiDB-lite"/>
    </source>
</evidence>
<keyword evidence="2" id="KW-0812">Transmembrane</keyword>
<feature type="compositionally biased region" description="Low complexity" evidence="1">
    <location>
        <begin position="28"/>
        <end position="40"/>
    </location>
</feature>
<feature type="compositionally biased region" description="Basic residues" evidence="1">
    <location>
        <begin position="92"/>
        <end position="102"/>
    </location>
</feature>
<feature type="compositionally biased region" description="Polar residues" evidence="1">
    <location>
        <begin position="297"/>
        <end position="315"/>
    </location>
</feature>
<organism evidence="4 5">
    <name type="scientific">Kitasatospora kazusensis</name>
    <dbReference type="NCBI Taxonomy" id="407974"/>
    <lineage>
        <taxon>Bacteria</taxon>
        <taxon>Bacillati</taxon>
        <taxon>Actinomycetota</taxon>
        <taxon>Actinomycetes</taxon>
        <taxon>Kitasatosporales</taxon>
        <taxon>Streptomycetaceae</taxon>
        <taxon>Kitasatospora</taxon>
    </lineage>
</organism>
<feature type="domain" description="DUF5667" evidence="3">
    <location>
        <begin position="133"/>
        <end position="198"/>
    </location>
</feature>
<proteinExistence type="predicted"/>
<feature type="region of interest" description="Disordered" evidence="1">
    <location>
        <begin position="274"/>
        <end position="405"/>
    </location>
</feature>
<protein>
    <submittedName>
        <fullName evidence="4">DUF5667 domain-containing protein</fullName>
    </submittedName>
</protein>
<reference evidence="4 5" key="1">
    <citation type="journal article" date="2019" name="Int. J. Syst. Evol. Microbiol.">
        <title>The Global Catalogue of Microorganisms (GCM) 10K type strain sequencing project: providing services to taxonomists for standard genome sequencing and annotation.</title>
        <authorList>
            <consortium name="The Broad Institute Genomics Platform"/>
            <consortium name="The Broad Institute Genome Sequencing Center for Infectious Disease"/>
            <person name="Wu L."/>
            <person name="Ma J."/>
        </authorList>
    </citation>
    <scope>NUCLEOTIDE SEQUENCE [LARGE SCALE GENOMIC DNA]</scope>
    <source>
        <strain evidence="4 5">JCM 14560</strain>
    </source>
</reference>
<keyword evidence="5" id="KW-1185">Reference proteome</keyword>
<keyword evidence="2" id="KW-0472">Membrane</keyword>
<feature type="compositionally biased region" description="Gly residues" evidence="1">
    <location>
        <begin position="321"/>
        <end position="340"/>
    </location>
</feature>
<feature type="region of interest" description="Disordered" evidence="1">
    <location>
        <begin position="83"/>
        <end position="102"/>
    </location>
</feature>
<dbReference type="RefSeq" id="WP_344459440.1">
    <property type="nucleotide sequence ID" value="NZ_BAAANT010000001.1"/>
</dbReference>
<evidence type="ECO:0000313" key="4">
    <source>
        <dbReference type="EMBL" id="GAA2129512.1"/>
    </source>
</evidence>
<accession>A0ABN2YPQ6</accession>
<keyword evidence="2" id="KW-1133">Transmembrane helix</keyword>
<comment type="caution">
    <text evidence="4">The sequence shown here is derived from an EMBL/GenBank/DDBJ whole genome shotgun (WGS) entry which is preliminary data.</text>
</comment>
<feature type="region of interest" description="Disordered" evidence="1">
    <location>
        <begin position="19"/>
        <end position="40"/>
    </location>
</feature>
<feature type="transmembrane region" description="Helical" evidence="2">
    <location>
        <begin position="109"/>
        <end position="129"/>
    </location>
</feature>
<sequence>MTANVLEHRRARAFAEALEAHRTEDGPDSGPSSGPPRGSAAMAELLGMAGALGALPAPELSMEARTVQRAQLMAAFEQEWAGGPAARVPQQRTHRAARAGGRRRWGRRLAIGGLVAGVAVGSFAGAAAASTNALPGDALYGMKRGLEGLRLDWAGSDTERGALLLDQASTRLEEAQGLLGRAGTGPVSGLSPDTVDQVRRALDDMHAEAIKGRDLLRSVYRSNGSLTPMRRLATFADGEDGRWAALQEHLPPQLTTQASKVDQLFGDMSEDVAPLHLEQPPGKSGTPAHTAPGAQTPGESTGPAQGEPRSSSAVPDSSGGADTGQGTSAGGGTGTGGGVGSIVHGLTDGLTGNGTTPSSSPAPGQPAGKSVVPPAPSTAPSTTPDGGQGLTLPPLLPGLLPGLTL</sequence>
<gene>
    <name evidence="4" type="ORF">GCM10009760_00780</name>
</gene>